<dbReference type="GO" id="GO:0000467">
    <property type="term" value="P:exonucleolytic trimming to generate mature 3'-end of 5.8S rRNA from tricistronic rRNA transcript (SSU-rRNA, 5.8S rRNA, LSU-rRNA)"/>
    <property type="evidence" value="ECO:0007669"/>
    <property type="project" value="TreeGrafter"/>
</dbReference>
<dbReference type="Pfam" id="PF01138">
    <property type="entry name" value="RNase_PH"/>
    <property type="match status" value="1"/>
</dbReference>
<name>A0A1X7R3P0_9SACH</name>
<evidence type="ECO:0000313" key="12">
    <source>
        <dbReference type="Proteomes" id="UP000196158"/>
    </source>
</evidence>
<evidence type="ECO:0000256" key="8">
    <source>
        <dbReference type="ARBA" id="ARBA00023242"/>
    </source>
</evidence>
<reference evidence="11 12" key="1">
    <citation type="submission" date="2017-04" db="EMBL/GenBank/DDBJ databases">
        <authorList>
            <person name="Afonso C.L."/>
            <person name="Miller P.J."/>
            <person name="Scott M.A."/>
            <person name="Spackman E."/>
            <person name="Goraichik I."/>
            <person name="Dimitrov K.M."/>
            <person name="Suarez D.L."/>
            <person name="Swayne D.E."/>
        </authorList>
    </citation>
    <scope>NUCLEOTIDE SEQUENCE [LARGE SCALE GENOMIC DNA]</scope>
</reference>
<dbReference type="InterPro" id="IPR020568">
    <property type="entry name" value="Ribosomal_Su5_D2-typ_SF"/>
</dbReference>
<comment type="subcellular location">
    <subcellularLocation>
        <location evidence="1">Cytoplasm</location>
    </subcellularLocation>
    <subcellularLocation>
        <location evidence="2">Nucleus</location>
        <location evidence="2">Nucleolus</location>
    </subcellularLocation>
</comment>
<feature type="domain" description="Exoribonuclease phosphorolytic" evidence="10">
    <location>
        <begin position="47"/>
        <end position="248"/>
    </location>
</feature>
<evidence type="ECO:0000313" key="11">
    <source>
        <dbReference type="EMBL" id="SMN20154.1"/>
    </source>
</evidence>
<dbReference type="InterPro" id="IPR027408">
    <property type="entry name" value="PNPase/RNase_PH_dom_sf"/>
</dbReference>
<keyword evidence="5" id="KW-0698">rRNA processing</keyword>
<dbReference type="CDD" id="cd11358">
    <property type="entry name" value="RNase_PH"/>
    <property type="match status" value="1"/>
</dbReference>
<protein>
    <recommendedName>
        <fullName evidence="9">Ribosomal RNA-processing protein 43</fullName>
    </recommendedName>
</protein>
<keyword evidence="12" id="KW-1185">Reference proteome</keyword>
<dbReference type="InterPro" id="IPR050590">
    <property type="entry name" value="Exosome_comp_Rrp42_subfam"/>
</dbReference>
<evidence type="ECO:0000256" key="3">
    <source>
        <dbReference type="ARBA" id="ARBA00006678"/>
    </source>
</evidence>
<dbReference type="GO" id="GO:0071038">
    <property type="term" value="P:TRAMP-dependent tRNA surveillance pathway"/>
    <property type="evidence" value="ECO:0007669"/>
    <property type="project" value="TreeGrafter"/>
</dbReference>
<evidence type="ECO:0000256" key="1">
    <source>
        <dbReference type="ARBA" id="ARBA00004496"/>
    </source>
</evidence>
<evidence type="ECO:0000256" key="2">
    <source>
        <dbReference type="ARBA" id="ARBA00004604"/>
    </source>
</evidence>
<dbReference type="OrthoDB" id="45882at2759"/>
<keyword evidence="6" id="KW-0271">Exosome</keyword>
<dbReference type="GO" id="GO:0071028">
    <property type="term" value="P:nuclear mRNA surveillance"/>
    <property type="evidence" value="ECO:0007669"/>
    <property type="project" value="TreeGrafter"/>
</dbReference>
<keyword evidence="7" id="KW-0694">RNA-binding</keyword>
<gene>
    <name evidence="11" type="ORF">KASA_0N00858G</name>
</gene>
<dbReference type="GO" id="GO:0005730">
    <property type="term" value="C:nucleolus"/>
    <property type="evidence" value="ECO:0007669"/>
    <property type="project" value="UniProtKB-SubCell"/>
</dbReference>
<keyword evidence="8" id="KW-0539">Nucleus</keyword>
<dbReference type="GO" id="GO:0016075">
    <property type="term" value="P:rRNA catabolic process"/>
    <property type="evidence" value="ECO:0007669"/>
    <property type="project" value="TreeGrafter"/>
</dbReference>
<dbReference type="GO" id="GO:0034475">
    <property type="term" value="P:U4 snRNA 3'-end processing"/>
    <property type="evidence" value="ECO:0007669"/>
    <property type="project" value="TreeGrafter"/>
</dbReference>
<dbReference type="AlphaFoldDB" id="A0A1X7R3P0"/>
<dbReference type="GO" id="GO:0034476">
    <property type="term" value="P:U5 snRNA 3'-end processing"/>
    <property type="evidence" value="ECO:0007669"/>
    <property type="project" value="TreeGrafter"/>
</dbReference>
<evidence type="ECO:0000256" key="7">
    <source>
        <dbReference type="ARBA" id="ARBA00022884"/>
    </source>
</evidence>
<accession>A0A1X7R3P0</accession>
<dbReference type="GO" id="GO:0034473">
    <property type="term" value="P:U1 snRNA 3'-end processing"/>
    <property type="evidence" value="ECO:0007669"/>
    <property type="project" value="TreeGrafter"/>
</dbReference>
<dbReference type="STRING" id="1789683.A0A1X7R3P0"/>
<dbReference type="EMBL" id="FXLY01000005">
    <property type="protein sequence ID" value="SMN20154.1"/>
    <property type="molecule type" value="Genomic_DNA"/>
</dbReference>
<dbReference type="Gene3D" id="3.30.230.70">
    <property type="entry name" value="GHMP Kinase, N-terminal domain"/>
    <property type="match status" value="1"/>
</dbReference>
<dbReference type="GO" id="GO:0000176">
    <property type="term" value="C:nuclear exosome (RNase complex)"/>
    <property type="evidence" value="ECO:0007669"/>
    <property type="project" value="TreeGrafter"/>
</dbReference>
<dbReference type="Proteomes" id="UP000196158">
    <property type="component" value="Unassembled WGS sequence"/>
</dbReference>
<dbReference type="PANTHER" id="PTHR11097">
    <property type="entry name" value="EXOSOME COMPLEX EXONUCLEASE RIBOSOMAL RNA PROCESSING PROTEIN"/>
    <property type="match status" value="1"/>
</dbReference>
<evidence type="ECO:0000259" key="10">
    <source>
        <dbReference type="Pfam" id="PF01138"/>
    </source>
</evidence>
<evidence type="ECO:0000256" key="4">
    <source>
        <dbReference type="ARBA" id="ARBA00022490"/>
    </source>
</evidence>
<dbReference type="GO" id="GO:0071035">
    <property type="term" value="P:nuclear polyadenylation-dependent rRNA catabolic process"/>
    <property type="evidence" value="ECO:0007669"/>
    <property type="project" value="TreeGrafter"/>
</dbReference>
<evidence type="ECO:0000256" key="6">
    <source>
        <dbReference type="ARBA" id="ARBA00022835"/>
    </source>
</evidence>
<comment type="similarity">
    <text evidence="3">Belongs to the RNase PH family.</text>
</comment>
<keyword evidence="4" id="KW-0963">Cytoplasm</keyword>
<sequence length="400" mass="44699">MTDVEESTVEVHPVSFPPEILARISPDLSLQRHLSLGFRPSSRGFEEFRDITINTGDVTRRIQSDDNSVKIPPNNGKQGLGSCVLKQGDVFVITQITGGIIEDITLSKNDMELEDDTELLEITKEHSDITKYSSVYPVVEINRGRMGACTDEEMTISQRLYDSLLHSHILTQDVLRVEPGVRITNEDGSVSIIYPDTKENKEITNALKPKKKWSYVLYAKIEVFGRTGPVYDMCWNSLIAALQSVKLPRTFIDERATDLKMTVRARGRNAVVMETYNLLCDPNESTNLQLRENSISYASTYGIIDLDPEADITNLENNDDVDEPMDEGLETKTVLLADIDGEAEETSIKSTISITACPNGRFKQFSVVGGGAKITKELLMRSITLSKQRSRDITLKVQTV</sequence>
<dbReference type="GO" id="GO:0000177">
    <property type="term" value="C:cytoplasmic exosome (RNase complex)"/>
    <property type="evidence" value="ECO:0007669"/>
    <property type="project" value="UniProtKB-ARBA"/>
</dbReference>
<proteinExistence type="inferred from homology"/>
<dbReference type="SUPFAM" id="SSF54211">
    <property type="entry name" value="Ribosomal protein S5 domain 2-like"/>
    <property type="match status" value="1"/>
</dbReference>
<evidence type="ECO:0000256" key="9">
    <source>
        <dbReference type="ARBA" id="ARBA00030617"/>
    </source>
</evidence>
<organism evidence="11 12">
    <name type="scientific">Maudiozyma saulgeensis</name>
    <dbReference type="NCBI Taxonomy" id="1789683"/>
    <lineage>
        <taxon>Eukaryota</taxon>
        <taxon>Fungi</taxon>
        <taxon>Dikarya</taxon>
        <taxon>Ascomycota</taxon>
        <taxon>Saccharomycotina</taxon>
        <taxon>Saccharomycetes</taxon>
        <taxon>Saccharomycetales</taxon>
        <taxon>Saccharomycetaceae</taxon>
        <taxon>Maudiozyma</taxon>
    </lineage>
</organism>
<evidence type="ECO:0000256" key="5">
    <source>
        <dbReference type="ARBA" id="ARBA00022552"/>
    </source>
</evidence>
<dbReference type="PANTHER" id="PTHR11097:SF9">
    <property type="entry name" value="EXOSOME COMPLEX COMPONENT RRP43"/>
    <property type="match status" value="1"/>
</dbReference>
<dbReference type="InterPro" id="IPR001247">
    <property type="entry name" value="ExoRNase_PH_dom1"/>
</dbReference>
<dbReference type="GO" id="GO:0035925">
    <property type="term" value="F:mRNA 3'-UTR AU-rich region binding"/>
    <property type="evidence" value="ECO:0007669"/>
    <property type="project" value="TreeGrafter"/>
</dbReference>